<dbReference type="Pfam" id="PF14361">
    <property type="entry name" value="RsbRD_N"/>
    <property type="match status" value="1"/>
</dbReference>
<dbReference type="Proteomes" id="UP001501791">
    <property type="component" value="Unassembled WGS sequence"/>
</dbReference>
<dbReference type="PANTHER" id="PTHR33744">
    <property type="entry name" value="CARBOHYDRATE DIACID REGULATOR"/>
    <property type="match status" value="1"/>
</dbReference>
<comment type="caution">
    <text evidence="5">The sequence shown here is derived from an EMBL/GenBank/DDBJ whole genome shotgun (WGS) entry which is preliminary data.</text>
</comment>
<evidence type="ECO:0000313" key="6">
    <source>
        <dbReference type="Proteomes" id="UP001501791"/>
    </source>
</evidence>
<keyword evidence="6" id="KW-1185">Reference proteome</keyword>
<dbReference type="Gene3D" id="1.10.10.2840">
    <property type="entry name" value="PucR C-terminal helix-turn-helix domain"/>
    <property type="match status" value="1"/>
</dbReference>
<dbReference type="EMBL" id="BAAALY010000013">
    <property type="protein sequence ID" value="GAA1552175.1"/>
    <property type="molecule type" value="Genomic_DNA"/>
</dbReference>
<reference evidence="6" key="1">
    <citation type="journal article" date="2019" name="Int. J. Syst. Evol. Microbiol.">
        <title>The Global Catalogue of Microorganisms (GCM) 10K type strain sequencing project: providing services to taxonomists for standard genome sequencing and annotation.</title>
        <authorList>
            <consortium name="The Broad Institute Genomics Platform"/>
            <consortium name="The Broad Institute Genome Sequencing Center for Infectious Disease"/>
            <person name="Wu L."/>
            <person name="Ma J."/>
        </authorList>
    </citation>
    <scope>NUCLEOTIDE SEQUENCE [LARGE SCALE GENOMIC DNA]</scope>
    <source>
        <strain evidence="6">JCM 13319</strain>
    </source>
</reference>
<protein>
    <submittedName>
        <fullName evidence="5">Helix-turn-helix domain-containing protein</fullName>
    </submittedName>
</protein>
<dbReference type="InterPro" id="IPR051448">
    <property type="entry name" value="CdaR-like_regulators"/>
</dbReference>
<accession>A0ABP4MXZ9</accession>
<sequence length="412" mass="44176">MHLSVTNHSMGQMSVSDAGDLPHWVESQLPSIVSEAYGNVLDQIPLFVRAEPLLQQDLHQSIDDTLRSAVAAMIHAHDISEMTAPQETGRRRAQQGVPLAEVLQAHRVSFGTLWDALVRATRPGGCCEGPEALVAVASWVWSAADKYAMALTDSYRAASAELLAAEGRRRSALVESLLAGRPSPDCSPWEVATLLGLAPNADLMVVAADNSEPNAGGVIDVEQKLADRGIVSGWRLSPTLQLGIVSLHTGQHEDALTVLRDAGVRAGVSPPYGGLSDTPRALQLARSALSAVRSGRPEVREFSSSPLDAFLACEPNEGRRLAEDVLGRVLELNAADRSTILGTLTAYFDNQGSAERTAEQLYCHVNTIRYRLRRVHELTGRSLKDPLGVAELVSAVLSLRMGEPNTAHCALG</sequence>
<proteinExistence type="inferred from homology"/>
<dbReference type="InterPro" id="IPR025751">
    <property type="entry name" value="RsbRD_N_dom"/>
</dbReference>
<dbReference type="Pfam" id="PF17853">
    <property type="entry name" value="GGDEF_2"/>
    <property type="match status" value="1"/>
</dbReference>
<dbReference type="PANTHER" id="PTHR33744:SF1">
    <property type="entry name" value="DNA-BINDING TRANSCRIPTIONAL ACTIVATOR ADER"/>
    <property type="match status" value="1"/>
</dbReference>
<name>A0ABP4MXZ9_9MICO</name>
<evidence type="ECO:0000313" key="5">
    <source>
        <dbReference type="EMBL" id="GAA1552175.1"/>
    </source>
</evidence>
<comment type="similarity">
    <text evidence="1">Belongs to the CdaR family.</text>
</comment>
<gene>
    <name evidence="5" type="ORF">GCM10009691_28400</name>
</gene>
<dbReference type="InterPro" id="IPR042070">
    <property type="entry name" value="PucR_C-HTH_sf"/>
</dbReference>
<evidence type="ECO:0000259" key="2">
    <source>
        <dbReference type="Pfam" id="PF13556"/>
    </source>
</evidence>
<feature type="domain" description="CdaR GGDEF-like" evidence="4">
    <location>
        <begin position="181"/>
        <end position="290"/>
    </location>
</feature>
<dbReference type="Pfam" id="PF13556">
    <property type="entry name" value="HTH_30"/>
    <property type="match status" value="1"/>
</dbReference>
<feature type="domain" description="PucR C-terminal helix-turn-helix" evidence="2">
    <location>
        <begin position="341"/>
        <end position="396"/>
    </location>
</feature>
<dbReference type="InterPro" id="IPR025736">
    <property type="entry name" value="PucR_C-HTH_dom"/>
</dbReference>
<dbReference type="InterPro" id="IPR041522">
    <property type="entry name" value="CdaR_GGDEF"/>
</dbReference>
<evidence type="ECO:0000259" key="3">
    <source>
        <dbReference type="Pfam" id="PF14361"/>
    </source>
</evidence>
<feature type="domain" description="RsbT co-antagonist protein RsbRD N-terminal" evidence="3">
    <location>
        <begin position="30"/>
        <end position="170"/>
    </location>
</feature>
<evidence type="ECO:0000256" key="1">
    <source>
        <dbReference type="ARBA" id="ARBA00006754"/>
    </source>
</evidence>
<organism evidence="5 6">
    <name type="scientific">Brevibacterium picturae</name>
    <dbReference type="NCBI Taxonomy" id="260553"/>
    <lineage>
        <taxon>Bacteria</taxon>
        <taxon>Bacillati</taxon>
        <taxon>Actinomycetota</taxon>
        <taxon>Actinomycetes</taxon>
        <taxon>Micrococcales</taxon>
        <taxon>Brevibacteriaceae</taxon>
        <taxon>Brevibacterium</taxon>
    </lineage>
</organism>
<evidence type="ECO:0000259" key="4">
    <source>
        <dbReference type="Pfam" id="PF17853"/>
    </source>
</evidence>